<dbReference type="InterPro" id="IPR044751">
    <property type="entry name" value="Ion_transp-like_CBS"/>
</dbReference>
<evidence type="ECO:0000256" key="4">
    <source>
        <dbReference type="ARBA" id="ARBA00022692"/>
    </source>
</evidence>
<evidence type="ECO:0000256" key="8">
    <source>
        <dbReference type="ARBA" id="ARBA00023136"/>
    </source>
</evidence>
<evidence type="ECO:0000256" key="7">
    <source>
        <dbReference type="ARBA" id="ARBA00023122"/>
    </source>
</evidence>
<name>A0A6S6SJ45_9GAMM</name>
<dbReference type="GO" id="GO:0005886">
    <property type="term" value="C:plasma membrane"/>
    <property type="evidence" value="ECO:0007669"/>
    <property type="project" value="UniProtKB-SubCell"/>
</dbReference>
<dbReference type="Pfam" id="PF01595">
    <property type="entry name" value="CNNM"/>
    <property type="match status" value="1"/>
</dbReference>
<evidence type="ECO:0000256" key="1">
    <source>
        <dbReference type="ARBA" id="ARBA00004651"/>
    </source>
</evidence>
<dbReference type="InterPro" id="IPR002550">
    <property type="entry name" value="CNNM"/>
</dbReference>
<comment type="similarity">
    <text evidence="2">Belongs to the UPF0053 family.</text>
</comment>
<dbReference type="SUPFAM" id="SSF54631">
    <property type="entry name" value="CBS-domain pair"/>
    <property type="match status" value="1"/>
</dbReference>
<evidence type="ECO:0000256" key="2">
    <source>
        <dbReference type="ARBA" id="ARBA00006337"/>
    </source>
</evidence>
<evidence type="ECO:0000256" key="3">
    <source>
        <dbReference type="ARBA" id="ARBA00022475"/>
    </source>
</evidence>
<evidence type="ECO:0000256" key="11">
    <source>
        <dbReference type="SAM" id="Phobius"/>
    </source>
</evidence>
<keyword evidence="7 9" id="KW-0129">CBS domain</keyword>
<keyword evidence="5" id="KW-0677">Repeat</keyword>
<dbReference type="Gene3D" id="3.30.465.10">
    <property type="match status" value="1"/>
</dbReference>
<feature type="transmembrane region" description="Helical" evidence="11">
    <location>
        <begin position="62"/>
        <end position="86"/>
    </location>
</feature>
<dbReference type="GO" id="GO:0050660">
    <property type="term" value="F:flavin adenine dinucleotide binding"/>
    <property type="evidence" value="ECO:0007669"/>
    <property type="project" value="InterPro"/>
</dbReference>
<evidence type="ECO:0000256" key="6">
    <source>
        <dbReference type="ARBA" id="ARBA00022989"/>
    </source>
</evidence>
<dbReference type="SMART" id="SM01091">
    <property type="entry name" value="CorC_HlyC"/>
    <property type="match status" value="1"/>
</dbReference>
<evidence type="ECO:0000256" key="10">
    <source>
        <dbReference type="PROSITE-ProRule" id="PRU01193"/>
    </source>
</evidence>
<dbReference type="Pfam" id="PF03471">
    <property type="entry name" value="CorC_HlyC"/>
    <property type="match status" value="1"/>
</dbReference>
<dbReference type="Gene3D" id="3.10.580.10">
    <property type="entry name" value="CBS-domain"/>
    <property type="match status" value="1"/>
</dbReference>
<dbReference type="Pfam" id="PF00571">
    <property type="entry name" value="CBS"/>
    <property type="match status" value="1"/>
</dbReference>
<feature type="domain" description="CBS" evidence="12">
    <location>
        <begin position="274"/>
        <end position="330"/>
    </location>
</feature>
<dbReference type="PROSITE" id="PS51371">
    <property type="entry name" value="CBS"/>
    <property type="match status" value="1"/>
</dbReference>
<evidence type="ECO:0000256" key="5">
    <source>
        <dbReference type="ARBA" id="ARBA00022737"/>
    </source>
</evidence>
<dbReference type="InterPro" id="IPR016169">
    <property type="entry name" value="FAD-bd_PCMH_sub2"/>
</dbReference>
<protein>
    <submittedName>
        <fullName evidence="14">Magnesium and cobalt efflux protein CorC</fullName>
    </submittedName>
</protein>
<evidence type="ECO:0000313" key="14">
    <source>
        <dbReference type="EMBL" id="CAA6805329.1"/>
    </source>
</evidence>
<evidence type="ECO:0000259" key="13">
    <source>
        <dbReference type="PROSITE" id="PS51846"/>
    </source>
</evidence>
<dbReference type="InterPro" id="IPR000644">
    <property type="entry name" value="CBS_dom"/>
</dbReference>
<dbReference type="InterPro" id="IPR046342">
    <property type="entry name" value="CBS_dom_sf"/>
</dbReference>
<dbReference type="PROSITE" id="PS51846">
    <property type="entry name" value="CNNM"/>
    <property type="match status" value="1"/>
</dbReference>
<keyword evidence="6 10" id="KW-1133">Transmembrane helix</keyword>
<feature type="transmembrane region" description="Helical" evidence="11">
    <location>
        <begin position="6"/>
        <end position="34"/>
    </location>
</feature>
<sequence>MDDLTLTLILSASLILLFFLSAFFSGSETALISLDRYKLRHTAKRNKGARMAQRLLEKPDRLIGLILLGNNFVNILITQLATFLGFHLGGNPGVAVATGLLALMLLIFAELAPKTLAAVKPEALAYPAARIYTPLLKFASPIVWLANQVANALLRRLGVDPETIEQHTVGRDELRTIVRESKSLIPRNHQKILLSVLDLESTTVEDIMIPRQEISGIDLNDDWDVIEKDIAHSSFTRLLVYRENADQIMGFVHLRKLIPHFKGNTLDKGSLERAIRPNVFTLESTPLTQQLINFQNDQHRIALVVDEYGEIQGLITLEDILEEIVGQFSTDPASISNEIIFKEDGRIMADGGMHIRDVNRQASIHLPTREAKTLNGLVVEHLEAIPVAGLSMLINNYPIEIRKVKNNAVKSLIIYPQLDRPSQE</sequence>
<organism evidence="14">
    <name type="scientific">uncultured Thiotrichaceae bacterium</name>
    <dbReference type="NCBI Taxonomy" id="298394"/>
    <lineage>
        <taxon>Bacteria</taxon>
        <taxon>Pseudomonadati</taxon>
        <taxon>Pseudomonadota</taxon>
        <taxon>Gammaproteobacteria</taxon>
        <taxon>Thiotrichales</taxon>
        <taxon>Thiotrichaceae</taxon>
        <taxon>environmental samples</taxon>
    </lineage>
</organism>
<accession>A0A6S6SJ45</accession>
<dbReference type="InterPro" id="IPR005170">
    <property type="entry name" value="Transptr-assoc_dom"/>
</dbReference>
<keyword evidence="3" id="KW-1003">Cell membrane</keyword>
<dbReference type="PANTHER" id="PTHR22777:SF32">
    <property type="entry name" value="UPF0053 INNER MEMBRANE PROTEIN YFJD"/>
    <property type="match status" value="1"/>
</dbReference>
<comment type="subcellular location">
    <subcellularLocation>
        <location evidence="1">Cell membrane</location>
        <topology evidence="1">Multi-pass membrane protein</topology>
    </subcellularLocation>
</comment>
<dbReference type="CDD" id="cd04590">
    <property type="entry name" value="CBS_pair_CorC_HlyC_assoc"/>
    <property type="match status" value="1"/>
</dbReference>
<gene>
    <name evidence="14" type="ORF">HELGO_WM31872</name>
</gene>
<dbReference type="AlphaFoldDB" id="A0A6S6SJ45"/>
<keyword evidence="4 10" id="KW-0812">Transmembrane</keyword>
<keyword evidence="8 10" id="KW-0472">Membrane</keyword>
<proteinExistence type="inferred from homology"/>
<dbReference type="PANTHER" id="PTHR22777">
    <property type="entry name" value="HEMOLYSIN-RELATED"/>
    <property type="match status" value="1"/>
</dbReference>
<feature type="transmembrane region" description="Helical" evidence="11">
    <location>
        <begin position="92"/>
        <end position="112"/>
    </location>
</feature>
<dbReference type="EMBL" id="CACVAY010000026">
    <property type="protein sequence ID" value="CAA6805329.1"/>
    <property type="molecule type" value="Genomic_DNA"/>
</dbReference>
<dbReference type="InterPro" id="IPR036318">
    <property type="entry name" value="FAD-bd_PCMH-like_sf"/>
</dbReference>
<reference evidence="14" key="1">
    <citation type="submission" date="2020-01" db="EMBL/GenBank/DDBJ databases">
        <authorList>
            <person name="Meier V. D."/>
            <person name="Meier V D."/>
        </authorList>
    </citation>
    <scope>NUCLEOTIDE SEQUENCE</scope>
    <source>
        <strain evidence="14">HLG_WM_MAG_07</strain>
    </source>
</reference>
<evidence type="ECO:0000259" key="12">
    <source>
        <dbReference type="PROSITE" id="PS51371"/>
    </source>
</evidence>
<feature type="domain" description="CNNM transmembrane" evidence="13">
    <location>
        <begin position="3"/>
        <end position="191"/>
    </location>
</feature>
<evidence type="ECO:0000256" key="9">
    <source>
        <dbReference type="PROSITE-ProRule" id="PRU00703"/>
    </source>
</evidence>
<dbReference type="SUPFAM" id="SSF56176">
    <property type="entry name" value="FAD-binding/transporter-associated domain-like"/>
    <property type="match status" value="1"/>
</dbReference>